<dbReference type="Proteomes" id="UP000238605">
    <property type="component" value="Unassembled WGS sequence"/>
</dbReference>
<gene>
    <name evidence="2" type="ORF">C1704_08550</name>
</gene>
<dbReference type="EMBL" id="PSNX01000006">
    <property type="protein sequence ID" value="PPE66698.1"/>
    <property type="molecule type" value="Genomic_DNA"/>
</dbReference>
<comment type="caution">
    <text evidence="2">The sequence shown here is derived from an EMBL/GenBank/DDBJ whole genome shotgun (WGS) entry which is preliminary data.</text>
</comment>
<reference evidence="2 3" key="1">
    <citation type="submission" date="2018-02" db="EMBL/GenBank/DDBJ databases">
        <title>Reclassifiation of [Polyangium] brachysporum DSM 7029 as Guopingzhaonella breviflexa gen. nov., sp. nov., a member of the family Comamonadaceae.</title>
        <authorList>
            <person name="Tang B."/>
        </authorList>
    </citation>
    <scope>NUCLEOTIDE SEQUENCE [LARGE SCALE GENOMIC DNA]</scope>
    <source>
        <strain evidence="2 3">BCRC 80649</strain>
    </source>
</reference>
<keyword evidence="1" id="KW-0175">Coiled coil</keyword>
<dbReference type="AlphaFoldDB" id="A0A2S5SVQ5"/>
<evidence type="ECO:0000313" key="2">
    <source>
        <dbReference type="EMBL" id="PPE66698.1"/>
    </source>
</evidence>
<organism evidence="2 3">
    <name type="scientific">Caldimonas caldifontis</name>
    <dbReference type="NCBI Taxonomy" id="1452508"/>
    <lineage>
        <taxon>Bacteria</taxon>
        <taxon>Pseudomonadati</taxon>
        <taxon>Pseudomonadota</taxon>
        <taxon>Betaproteobacteria</taxon>
        <taxon>Burkholderiales</taxon>
        <taxon>Sphaerotilaceae</taxon>
        <taxon>Caldimonas</taxon>
    </lineage>
</organism>
<name>A0A2S5SVQ5_9BURK</name>
<sequence length="234" mass="24492">MGVVVLAGALLGSWAWWQQREAVPAPAAQGADLLPEQREQLQQARERIAQALAQMEAAAQRQDPEALARAQSAVNAAMGIGTRATLSPRQIEVVLPPALGGLVRQQADTFGDDTLGALSVSVSVRYGSDEQRRIDVSVSDTGGLSAWAALADWERAAQVAAQAGRREAVRLEGARVVREVTETAETPAQVNLVLANGIVVEAIADGLTLADLLAALRDLDLPALEALVPAASPS</sequence>
<feature type="coiled-coil region" evidence="1">
    <location>
        <begin position="34"/>
        <end position="61"/>
    </location>
</feature>
<accession>A0A2S5SVQ5</accession>
<evidence type="ECO:0000313" key="3">
    <source>
        <dbReference type="Proteomes" id="UP000238605"/>
    </source>
</evidence>
<proteinExistence type="predicted"/>
<protein>
    <submittedName>
        <fullName evidence="2">Uncharacterized protein</fullName>
    </submittedName>
</protein>
<evidence type="ECO:0000256" key="1">
    <source>
        <dbReference type="SAM" id="Coils"/>
    </source>
</evidence>
<keyword evidence="3" id="KW-1185">Reference proteome</keyword>